<evidence type="ECO:0000313" key="2">
    <source>
        <dbReference type="Proteomes" id="UP001317705"/>
    </source>
</evidence>
<reference evidence="1 2" key="1">
    <citation type="submission" date="2022-12" db="EMBL/GenBank/DDBJ databases">
        <title>Polyphasic characterization of Geotalea uranireducens NIT-SL11 newly isolated from a complex of sewage sludge and microbially reduced graphene oxide.</title>
        <authorList>
            <person name="Xie L."/>
            <person name="Yoshida N."/>
            <person name="Meng L."/>
        </authorList>
    </citation>
    <scope>NUCLEOTIDE SEQUENCE [LARGE SCALE GENOMIC DNA]</scope>
    <source>
        <strain evidence="1 2">NIT-SL11</strain>
    </source>
</reference>
<protein>
    <submittedName>
        <fullName evidence="1">Uncharacterized protein</fullName>
    </submittedName>
</protein>
<evidence type="ECO:0000313" key="1">
    <source>
        <dbReference type="EMBL" id="BDV41563.1"/>
    </source>
</evidence>
<name>A0ABM8EGK3_9BACT</name>
<organism evidence="1 2">
    <name type="scientific">Geotalea uraniireducens</name>
    <dbReference type="NCBI Taxonomy" id="351604"/>
    <lineage>
        <taxon>Bacteria</taxon>
        <taxon>Pseudomonadati</taxon>
        <taxon>Thermodesulfobacteriota</taxon>
        <taxon>Desulfuromonadia</taxon>
        <taxon>Geobacterales</taxon>
        <taxon>Geobacteraceae</taxon>
        <taxon>Geotalea</taxon>
    </lineage>
</organism>
<sequence length="77" mass="8198">MTDDVIGRVADLDLFLEGGAARQEELPEHGLRRVPPCEDELLLDGMGDRLKLAKYRLAGASGYVGGPGVPGTVTKMC</sequence>
<proteinExistence type="predicted"/>
<keyword evidence="2" id="KW-1185">Reference proteome</keyword>
<dbReference type="Proteomes" id="UP001317705">
    <property type="component" value="Chromosome"/>
</dbReference>
<gene>
    <name evidence="1" type="ORF">GURASL_04860</name>
</gene>
<dbReference type="EMBL" id="AP027151">
    <property type="protein sequence ID" value="BDV41563.1"/>
    <property type="molecule type" value="Genomic_DNA"/>
</dbReference>
<accession>A0ABM8EGK3</accession>